<proteinExistence type="inferred from homology"/>
<dbReference type="InterPro" id="IPR029510">
    <property type="entry name" value="Ald_DH_CS_GLU"/>
</dbReference>
<comment type="similarity">
    <text evidence="1 3 5">Belongs to the aldehyde dehydrogenase family.</text>
</comment>
<evidence type="ECO:0000256" key="4">
    <source>
        <dbReference type="PROSITE-ProRule" id="PRU10007"/>
    </source>
</evidence>
<dbReference type="InterPro" id="IPR016161">
    <property type="entry name" value="Ald_DH/histidinol_DH"/>
</dbReference>
<dbReference type="Pfam" id="PF00171">
    <property type="entry name" value="Aldedh"/>
    <property type="match status" value="1"/>
</dbReference>
<feature type="domain" description="Aldehyde dehydrogenase" evidence="6">
    <location>
        <begin position="14"/>
        <end position="476"/>
    </location>
</feature>
<comment type="caution">
    <text evidence="7">The sequence shown here is derived from an EMBL/GenBank/DDBJ whole genome shotgun (WGS) entry which is preliminary data.</text>
</comment>
<evidence type="ECO:0000259" key="6">
    <source>
        <dbReference type="Pfam" id="PF00171"/>
    </source>
</evidence>
<dbReference type="InterPro" id="IPR012394">
    <property type="entry name" value="Aldehyde_DH_NAD(P)"/>
</dbReference>
<sequence length="490" mass="53274">MMQLTMYIDGKWKNPSKDNKRDIINPANGEVIAEAAEGTAEDAKEAISQAKRAFQDGEWPEMAPAERAEYLYRIAAKLDENHDELTRLETLDNGKTHTEASFDVTEAADCFRYYAGLIRAPEGQAVDAPESTHTMVVHEPVGVCGLIVPWNFPLLMSVWKMAPALAAGNTVILKPSEITPVTAVKLFEIFDEAGLPDGVANLLLGHGAVVGNELATSHDVDKISFTGGTETGRAIMKSAAGNLKKISLELGGKSPNIVFQDADLDTAVDHALFGIYFGAGQVCSSGSRILVEESIHDVFVERFAERAKKITVGPGSDPASEMGPLVSEDHMNKVLSYIAKGKEEGANLVCGGNRVQTGALKDGYFVEPTAFTDTTETMRIVQEEIFGPVAVFQTFKDEQDAIRVANNTDYGLAGSVFTQDSAKALRVIKKVRAGITWVNTYHTNFNDFPWGGYKQSGIGRGLGKYGLEEFQEVKQININLQPEPTGWFSE</sequence>
<dbReference type="Gene3D" id="3.40.605.10">
    <property type="entry name" value="Aldehyde Dehydrogenase, Chain A, domain 1"/>
    <property type="match status" value="1"/>
</dbReference>
<evidence type="ECO:0000256" key="2">
    <source>
        <dbReference type="ARBA" id="ARBA00023002"/>
    </source>
</evidence>
<dbReference type="PIRSF" id="PIRSF036492">
    <property type="entry name" value="ALDH"/>
    <property type="match status" value="1"/>
</dbReference>
<keyword evidence="2 3" id="KW-0560">Oxidoreductase</keyword>
<dbReference type="InterPro" id="IPR016162">
    <property type="entry name" value="Ald_DH_N"/>
</dbReference>
<dbReference type="Proteomes" id="UP001597502">
    <property type="component" value="Unassembled WGS sequence"/>
</dbReference>
<dbReference type="Gene3D" id="3.40.309.10">
    <property type="entry name" value="Aldehyde Dehydrogenase, Chain A, domain 2"/>
    <property type="match status" value="1"/>
</dbReference>
<evidence type="ECO:0000313" key="8">
    <source>
        <dbReference type="Proteomes" id="UP001597502"/>
    </source>
</evidence>
<dbReference type="EMBL" id="JBHUNA010000038">
    <property type="protein sequence ID" value="MFD2762108.1"/>
    <property type="molecule type" value="Genomic_DNA"/>
</dbReference>
<dbReference type="InterPro" id="IPR015590">
    <property type="entry name" value="Aldehyde_DH_dom"/>
</dbReference>
<protein>
    <recommendedName>
        <fullName evidence="3">Aldehyde dehydrogenase</fullName>
    </recommendedName>
</protein>
<dbReference type="CDD" id="cd07119">
    <property type="entry name" value="ALDH_BADH-GbsA"/>
    <property type="match status" value="1"/>
</dbReference>
<dbReference type="PROSITE" id="PS00687">
    <property type="entry name" value="ALDEHYDE_DEHYDR_GLU"/>
    <property type="match status" value="1"/>
</dbReference>
<dbReference type="InterPro" id="IPR016163">
    <property type="entry name" value="Ald_DH_C"/>
</dbReference>
<dbReference type="SUPFAM" id="SSF53720">
    <property type="entry name" value="ALDH-like"/>
    <property type="match status" value="1"/>
</dbReference>
<dbReference type="RefSeq" id="WP_382395457.1">
    <property type="nucleotide sequence ID" value="NZ_JBHUNA010000038.1"/>
</dbReference>
<accession>A0ABW5V8S0</accession>
<name>A0ABW5V8S0_9BACI</name>
<evidence type="ECO:0000256" key="1">
    <source>
        <dbReference type="ARBA" id="ARBA00009986"/>
    </source>
</evidence>
<evidence type="ECO:0000313" key="7">
    <source>
        <dbReference type="EMBL" id="MFD2762108.1"/>
    </source>
</evidence>
<reference evidence="8" key="1">
    <citation type="journal article" date="2019" name="Int. J. Syst. Evol. Microbiol.">
        <title>The Global Catalogue of Microorganisms (GCM) 10K type strain sequencing project: providing services to taxonomists for standard genome sequencing and annotation.</title>
        <authorList>
            <consortium name="The Broad Institute Genomics Platform"/>
            <consortium name="The Broad Institute Genome Sequencing Center for Infectious Disease"/>
            <person name="Wu L."/>
            <person name="Ma J."/>
        </authorList>
    </citation>
    <scope>NUCLEOTIDE SEQUENCE [LARGE SCALE GENOMIC DNA]</scope>
    <source>
        <strain evidence="8">TISTR 1535</strain>
    </source>
</reference>
<evidence type="ECO:0000256" key="5">
    <source>
        <dbReference type="RuleBase" id="RU003345"/>
    </source>
</evidence>
<feature type="active site" evidence="4">
    <location>
        <position position="249"/>
    </location>
</feature>
<evidence type="ECO:0000256" key="3">
    <source>
        <dbReference type="PIRNR" id="PIRNR036492"/>
    </source>
</evidence>
<organism evidence="7 8">
    <name type="scientific">Lentibacillus juripiscarius</name>
    <dbReference type="NCBI Taxonomy" id="257446"/>
    <lineage>
        <taxon>Bacteria</taxon>
        <taxon>Bacillati</taxon>
        <taxon>Bacillota</taxon>
        <taxon>Bacilli</taxon>
        <taxon>Bacillales</taxon>
        <taxon>Bacillaceae</taxon>
        <taxon>Lentibacillus</taxon>
    </lineage>
</organism>
<dbReference type="PANTHER" id="PTHR11699">
    <property type="entry name" value="ALDEHYDE DEHYDROGENASE-RELATED"/>
    <property type="match status" value="1"/>
</dbReference>
<gene>
    <name evidence="7" type="ORF">ACFSUO_14210</name>
</gene>
<keyword evidence="8" id="KW-1185">Reference proteome</keyword>